<dbReference type="InterPro" id="IPR058541">
    <property type="entry name" value="Ig_TPPC8_1st"/>
</dbReference>
<keyword evidence="5" id="KW-1185">Reference proteome</keyword>
<name>A0A9Q0LYV5_ANAIG</name>
<evidence type="ECO:0000259" key="2">
    <source>
        <dbReference type="Pfam" id="PF24544"/>
    </source>
</evidence>
<dbReference type="Pfam" id="PF24545">
    <property type="entry name" value="Ig_TPPC8_1st"/>
    <property type="match status" value="1"/>
</dbReference>
<dbReference type="OMA" id="HEINMLF"/>
<dbReference type="Pfam" id="PF12739">
    <property type="entry name" value="TRAPPC-Trs85"/>
    <property type="match status" value="1"/>
</dbReference>
<comment type="caution">
    <text evidence="4">The sequence shown here is derived from an EMBL/GenBank/DDBJ whole genome shotgun (WGS) entry which is preliminary data.</text>
</comment>
<dbReference type="InterPro" id="IPR057651">
    <property type="entry name" value="Ig_TPPC8_C"/>
</dbReference>
<evidence type="ECO:0000313" key="5">
    <source>
        <dbReference type="Proteomes" id="UP001149090"/>
    </source>
</evidence>
<dbReference type="EMBL" id="JAPDFW010000022">
    <property type="protein sequence ID" value="KAJ5079805.1"/>
    <property type="molecule type" value="Genomic_DNA"/>
</dbReference>
<dbReference type="SUPFAM" id="SSF48452">
    <property type="entry name" value="TPR-like"/>
    <property type="match status" value="1"/>
</dbReference>
<dbReference type="InterPro" id="IPR011990">
    <property type="entry name" value="TPR-like_helical_dom_sf"/>
</dbReference>
<evidence type="ECO:0000259" key="3">
    <source>
        <dbReference type="Pfam" id="PF24545"/>
    </source>
</evidence>
<sequence length="1362" mass="156838">MTSVFPPYSIPLTFEEFRKWIYHQYCPVVMVTTSEDADQICFENNLSFVDLIRPFAVKTVSTQIPQSSGVPELVTLEDFCVKFLPKDLVGMPEPQDVTNQLNNILEKCYNSGKVEEDFPLKKLEDVPFFLQQHSNLTPWFTEFRRHHQFCLRGSSFESIDHPVACISVVSSDIGDVNLISKKLTDQFDPGKPPQFMVQSQMNFDILRCFVLIHDVAKSDKSKAFGIFQKIEKTFGTGSCFFLAINSIPPNQKNYSVDDIWSQHFIPFTERPTIDKNYGARLNSNDLSALNNFVNNFMIRALIPFLEKKIDSIVKQVAQSKKGFKKKFKNLISKKSKEKTTKTITEGSLELKKRMLADFLFFLRRFDQASNYYRLASKSFNQQNALLYHAMSNEMAFLSQFLHQKKIKEKNLKSIFEIYKKEDKQDFLARAYWLAADCYKILPNKLLQSAKTFSEASLTTANLSAGLSAEQAAFCYLLNRPSYFRKYVSGLVFAGEIYTKSNVPKYAIRCFSRALISFKQSKWSLASDFITYEVGNCSFLLQEMEQAIKFFQNLIGYSQQLPEIQEKYMTSFITAFRMYHHVSKARTNNLLLPIIQENSTEVVLTDDNFPELTGFQMGQNEWEAMERELLDFVQKEKIIQQNKDQPIEMINENLNKTSNENSTEISTENSTENSEVQNKINAGYFDAAQIISTWDYDPNENKLTRQKVSVVGEPIKVSFVIVNPMKISVNFQKIHLVGSFESEKFPADQLSRVPVPKNIANQTLIENNMLLCEVVSVNLGSNETRKLTLQITPLRVGMLHIKGIEATFADSIISCIDFQPYKRRLNRTKEHKKSVIYEYDNSFNIQITQKMPMLASKIISMSALGYQGSYKKLIMELTNNGKVPLANLYVKIGLPTFFYFGSAIRDNKQQTQDESSKLHSDPINPGDTISFPLWFYTFETGSRSFPFCFYYESSPENPEMTHRIHRTLTQSRIYNSLKIHSFVKLNPENISSKILILNIENLEKENPFQITQITSFSGSFSISPFNFNRNDDSAKNNDSIFTLEPSQSTTIFLQISPLQKSEKSKLETIKLEPFKFIKNREKKRKKKKPKKSVFMKSLFVRNIQTTKSTSLYDCGKSPNFPFFQHERMNNLLHSQKKTGFSKFFIPDELNLVLLWNCQNKIHGQHNICLLKTMPDEEHIRNFAEPKLFNQIGFENNYEKPIQILIDSPNEVSHNFLKTPLLVVPVKITLVNSSHFDFKVVLKSFDPKDPNTYHPPFAKSQNSQNQVDPALSSYFFWAGFTSKTFKIFKSNSRVVLPLSACFMNSGLFDLHRFSIEATPLFSPPKKSSSNPSIDSPQISIDFPLKTLKFNDVFENFIQINDSTD</sequence>
<dbReference type="GO" id="GO:1990072">
    <property type="term" value="C:TRAPPIII protein complex"/>
    <property type="evidence" value="ECO:0007669"/>
    <property type="project" value="TreeGrafter"/>
</dbReference>
<proteinExistence type="predicted"/>
<evidence type="ECO:0000259" key="1">
    <source>
        <dbReference type="Pfam" id="PF24542"/>
    </source>
</evidence>
<dbReference type="InterPro" id="IPR058538">
    <property type="entry name" value="Ig_TPPC8_2nd"/>
</dbReference>
<reference evidence="4" key="1">
    <citation type="submission" date="2022-10" db="EMBL/GenBank/DDBJ databases">
        <title>Novel sulphate-reducing endosymbionts in the free-living metamonad Anaeramoeba.</title>
        <authorList>
            <person name="Jerlstrom-Hultqvist J."/>
            <person name="Cepicka I."/>
            <person name="Gallot-Lavallee L."/>
            <person name="Salas-Leiva D."/>
            <person name="Curtis B.A."/>
            <person name="Zahonova K."/>
            <person name="Pipaliya S."/>
            <person name="Dacks J."/>
            <person name="Roger A.J."/>
        </authorList>
    </citation>
    <scope>NUCLEOTIDE SEQUENCE</scope>
    <source>
        <strain evidence="4">BMAN</strain>
    </source>
</reference>
<dbReference type="Proteomes" id="UP001149090">
    <property type="component" value="Unassembled WGS sequence"/>
</dbReference>
<gene>
    <name evidence="4" type="ORF">M0811_04118</name>
</gene>
<dbReference type="PANTHER" id="PTHR12975:SF6">
    <property type="entry name" value="TRAFFICKING PROTEIN PARTICLE COMPLEX SUBUNIT 8"/>
    <property type="match status" value="1"/>
</dbReference>
<dbReference type="OrthoDB" id="437922at2759"/>
<accession>A0A9Q0LYV5</accession>
<dbReference type="InterPro" id="IPR024420">
    <property type="entry name" value="TRAPP_III_complex_Trs85"/>
</dbReference>
<feature type="domain" description="TPPC8 second Ig-like" evidence="2">
    <location>
        <begin position="869"/>
        <end position="963"/>
    </location>
</feature>
<dbReference type="Pfam" id="PF24544">
    <property type="entry name" value="Ig_TPPC8_2nd"/>
    <property type="match status" value="1"/>
</dbReference>
<feature type="domain" description="TPPC8 C-terminal Ig-like" evidence="1">
    <location>
        <begin position="1200"/>
        <end position="1316"/>
    </location>
</feature>
<dbReference type="PANTHER" id="PTHR12975">
    <property type="entry name" value="TRANSPORT PROTEIN TRAPP"/>
    <property type="match status" value="1"/>
</dbReference>
<organism evidence="4 5">
    <name type="scientific">Anaeramoeba ignava</name>
    <name type="common">Anaerobic marine amoeba</name>
    <dbReference type="NCBI Taxonomy" id="1746090"/>
    <lineage>
        <taxon>Eukaryota</taxon>
        <taxon>Metamonada</taxon>
        <taxon>Anaeramoebidae</taxon>
        <taxon>Anaeramoeba</taxon>
    </lineage>
</organism>
<dbReference type="Pfam" id="PF24542">
    <property type="entry name" value="Ig_TPPC8_C"/>
    <property type="match status" value="1"/>
</dbReference>
<protein>
    <submittedName>
        <fullName evidence="4">Transport protein trapp</fullName>
    </submittedName>
</protein>
<evidence type="ECO:0000313" key="4">
    <source>
        <dbReference type="EMBL" id="KAJ5079805.1"/>
    </source>
</evidence>
<feature type="domain" description="TPPC8 first Ig-like" evidence="3">
    <location>
        <begin position="701"/>
        <end position="860"/>
    </location>
</feature>